<proteinExistence type="predicted"/>
<evidence type="ECO:0000313" key="2">
    <source>
        <dbReference type="EMBL" id="PPS15792.1"/>
    </source>
</evidence>
<gene>
    <name evidence="2" type="ORF">GOBAR_AA04767</name>
</gene>
<protein>
    <submittedName>
        <fullName evidence="2">Uncharacterized protein</fullName>
    </submittedName>
</protein>
<keyword evidence="1" id="KW-1133">Transmembrane helix</keyword>
<organism evidence="2 3">
    <name type="scientific">Gossypium barbadense</name>
    <name type="common">Sea Island cotton</name>
    <name type="synonym">Hibiscus barbadensis</name>
    <dbReference type="NCBI Taxonomy" id="3634"/>
    <lineage>
        <taxon>Eukaryota</taxon>
        <taxon>Viridiplantae</taxon>
        <taxon>Streptophyta</taxon>
        <taxon>Embryophyta</taxon>
        <taxon>Tracheophyta</taxon>
        <taxon>Spermatophyta</taxon>
        <taxon>Magnoliopsida</taxon>
        <taxon>eudicotyledons</taxon>
        <taxon>Gunneridae</taxon>
        <taxon>Pentapetalae</taxon>
        <taxon>rosids</taxon>
        <taxon>malvids</taxon>
        <taxon>Malvales</taxon>
        <taxon>Malvaceae</taxon>
        <taxon>Malvoideae</taxon>
        <taxon>Gossypium</taxon>
    </lineage>
</organism>
<accession>A0A2P5YJM4</accession>
<dbReference type="AlphaFoldDB" id="A0A2P5YJM4"/>
<dbReference type="Proteomes" id="UP000239757">
    <property type="component" value="Unassembled WGS sequence"/>
</dbReference>
<reference evidence="2 3" key="1">
    <citation type="submission" date="2015-01" db="EMBL/GenBank/DDBJ databases">
        <title>Genome of allotetraploid Gossypium barbadense reveals genomic plasticity and fiber elongation in cotton evolution.</title>
        <authorList>
            <person name="Chen X."/>
            <person name="Liu X."/>
            <person name="Zhao B."/>
            <person name="Zheng H."/>
            <person name="Hu Y."/>
            <person name="Lu G."/>
            <person name="Yang C."/>
            <person name="Chen J."/>
            <person name="Shan C."/>
            <person name="Zhang L."/>
            <person name="Zhou Y."/>
            <person name="Wang L."/>
            <person name="Guo W."/>
            <person name="Bai Y."/>
            <person name="Ruan J."/>
            <person name="Shangguan X."/>
            <person name="Mao Y."/>
            <person name="Jiang J."/>
            <person name="Zhu Y."/>
            <person name="Lei J."/>
            <person name="Kang H."/>
            <person name="Chen S."/>
            <person name="He X."/>
            <person name="Wang R."/>
            <person name="Wang Y."/>
            <person name="Chen J."/>
            <person name="Wang L."/>
            <person name="Yu S."/>
            <person name="Wang B."/>
            <person name="Wei J."/>
            <person name="Song S."/>
            <person name="Lu X."/>
            <person name="Gao Z."/>
            <person name="Gu W."/>
            <person name="Deng X."/>
            <person name="Ma D."/>
            <person name="Wang S."/>
            <person name="Liang W."/>
            <person name="Fang L."/>
            <person name="Cai C."/>
            <person name="Zhu X."/>
            <person name="Zhou B."/>
            <person name="Zhang Y."/>
            <person name="Chen Z."/>
            <person name="Xu S."/>
            <person name="Zhu R."/>
            <person name="Wang S."/>
            <person name="Zhang T."/>
            <person name="Zhao G."/>
        </authorList>
    </citation>
    <scope>NUCLEOTIDE SEQUENCE [LARGE SCALE GENOMIC DNA]</scope>
    <source>
        <strain evidence="3">cv. Xinhai21</strain>
        <tissue evidence="2">Leaf</tissue>
    </source>
</reference>
<sequence length="71" mass="8615">MGQDCSLIWRSYQLEVVSQFLVITIIYEIKFLITWLRPVAFRRFAANEFPETNYRRQWLRNMDHCHPATPP</sequence>
<name>A0A2P5YJM4_GOSBA</name>
<feature type="transmembrane region" description="Helical" evidence="1">
    <location>
        <begin position="16"/>
        <end position="36"/>
    </location>
</feature>
<evidence type="ECO:0000313" key="3">
    <source>
        <dbReference type="Proteomes" id="UP000239757"/>
    </source>
</evidence>
<dbReference type="EMBL" id="KZ663103">
    <property type="protein sequence ID" value="PPS15792.1"/>
    <property type="molecule type" value="Genomic_DNA"/>
</dbReference>
<keyword evidence="1" id="KW-0812">Transmembrane</keyword>
<keyword evidence="1" id="KW-0472">Membrane</keyword>
<evidence type="ECO:0000256" key="1">
    <source>
        <dbReference type="SAM" id="Phobius"/>
    </source>
</evidence>